<feature type="region of interest" description="Disordered" evidence="10">
    <location>
        <begin position="824"/>
        <end position="898"/>
    </location>
</feature>
<dbReference type="SMART" id="SM00369">
    <property type="entry name" value="LRR_TYP"/>
    <property type="match status" value="8"/>
</dbReference>
<evidence type="ECO:0000259" key="11">
    <source>
        <dbReference type="PROSITE" id="PS50181"/>
    </source>
</evidence>
<evidence type="ECO:0000256" key="3">
    <source>
        <dbReference type="ARBA" id="ARBA00022692"/>
    </source>
</evidence>
<dbReference type="Gene3D" id="3.80.10.10">
    <property type="entry name" value="Ribonuclease Inhibitor"/>
    <property type="match status" value="3"/>
</dbReference>
<dbReference type="AlphaFoldDB" id="A0AAV8AI14"/>
<feature type="region of interest" description="Disordered" evidence="10">
    <location>
        <begin position="1"/>
        <end position="24"/>
    </location>
</feature>
<dbReference type="SUPFAM" id="SSF81383">
    <property type="entry name" value="F-box domain"/>
    <property type="match status" value="1"/>
</dbReference>
<evidence type="ECO:0000313" key="13">
    <source>
        <dbReference type="Proteomes" id="UP001146793"/>
    </source>
</evidence>
<feature type="domain" description="F-box" evidence="11">
    <location>
        <begin position="262"/>
        <end position="308"/>
    </location>
</feature>
<dbReference type="SMART" id="SM00256">
    <property type="entry name" value="FBOX"/>
    <property type="match status" value="1"/>
</dbReference>
<keyword evidence="3" id="KW-0812">Transmembrane</keyword>
<dbReference type="InterPro" id="IPR055414">
    <property type="entry name" value="LRR_R13L4/SHOC2-like"/>
</dbReference>
<keyword evidence="8" id="KW-0675">Receptor</keyword>
<feature type="compositionally biased region" description="Basic residues" evidence="10">
    <location>
        <begin position="848"/>
        <end position="867"/>
    </location>
</feature>
<protein>
    <recommendedName>
        <fullName evidence="11">F-box domain-containing protein</fullName>
    </recommendedName>
</protein>
<evidence type="ECO:0000313" key="12">
    <source>
        <dbReference type="EMBL" id="KAJ3451540.1"/>
    </source>
</evidence>
<evidence type="ECO:0000256" key="8">
    <source>
        <dbReference type="ARBA" id="ARBA00023170"/>
    </source>
</evidence>
<dbReference type="PROSITE" id="PS50181">
    <property type="entry name" value="FBOX"/>
    <property type="match status" value="1"/>
</dbReference>
<evidence type="ECO:0000256" key="1">
    <source>
        <dbReference type="ARBA" id="ARBA00004167"/>
    </source>
</evidence>
<keyword evidence="9" id="KW-0325">Glycoprotein</keyword>
<proteinExistence type="predicted"/>
<dbReference type="InterPro" id="IPR036047">
    <property type="entry name" value="F-box-like_dom_sf"/>
</dbReference>
<feature type="compositionally biased region" description="Basic and acidic residues" evidence="10">
    <location>
        <begin position="146"/>
        <end position="181"/>
    </location>
</feature>
<keyword evidence="7" id="KW-0472">Membrane</keyword>
<dbReference type="InterPro" id="IPR003591">
    <property type="entry name" value="Leu-rich_rpt_typical-subtyp"/>
</dbReference>
<keyword evidence="4" id="KW-0732">Signal</keyword>
<dbReference type="InterPro" id="IPR032675">
    <property type="entry name" value="LRR_dom_sf"/>
</dbReference>
<reference evidence="12" key="1">
    <citation type="submission" date="2022-08" db="EMBL/GenBank/DDBJ databases">
        <title>Novel sulphate-reducing endosymbionts in the free-living metamonad Anaeramoeba.</title>
        <authorList>
            <person name="Jerlstrom-Hultqvist J."/>
            <person name="Cepicka I."/>
            <person name="Gallot-Lavallee L."/>
            <person name="Salas-Leiva D."/>
            <person name="Curtis B.A."/>
            <person name="Zahonova K."/>
            <person name="Pipaliya S."/>
            <person name="Dacks J."/>
            <person name="Roger A.J."/>
        </authorList>
    </citation>
    <scope>NUCLEOTIDE SEQUENCE</scope>
    <source>
        <strain evidence="12">Busselton2</strain>
    </source>
</reference>
<evidence type="ECO:0000256" key="10">
    <source>
        <dbReference type="SAM" id="MobiDB-lite"/>
    </source>
</evidence>
<comment type="subcellular location">
    <subcellularLocation>
        <location evidence="1">Membrane</location>
        <topology evidence="1">Single-pass membrane protein</topology>
    </subcellularLocation>
</comment>
<dbReference type="Pfam" id="PF12937">
    <property type="entry name" value="F-box-like"/>
    <property type="match status" value="1"/>
</dbReference>
<dbReference type="Gene3D" id="1.20.1280.50">
    <property type="match status" value="1"/>
</dbReference>
<dbReference type="Proteomes" id="UP001146793">
    <property type="component" value="Unassembled WGS sequence"/>
</dbReference>
<sequence>MKRNFNQLNKSQKIVKQTKGGSSNQRAVNLKNKKTPKTLSYPEIKKKIKKIWELKIPVHQKNTIKDYIFLILRLIEIEKQYTYGSKLLYCDRNYQKVMEEILKYDQQLWSPDDSLSHLDKNKTKPQNKKKEKGITLHNGKQIQMQKEIHKEKEIQEEIKKEKTNEIKKEKENEKKKQEKPKPKQKQKRKTKEKKDDENLEDLQKQVLHEFYISNLKQIQKTDQEKKNEQTQTPKKVVLKILKLLNNLNLIKQRNIISTLNEVNDLFSLPSELLLEIFSKLPKSDLLRISHTCKLFYKLCFDKYLWRKLCFLELSPDYRDLTEVIRIGRGSLTEITLPNIPKSRAKLISDLMKGCPQLKTISMGGCDNKVLERVKSHNIENLTLININTLPPNIYRLKNLKTLDLKGSFLREFDPQISKLTNLKELHLPAITKINENTEHLRSLNRLTLLTTEYPTPNVQNLTNLKELRIKLSIYGYVQNKTNYNSQLVDLQKLQKLASFQLRNFKKDVTMFFQSFPSIVNSLKHLKLCNNSLGTFPNEILHLTNLLSLDLSSNAISKIPDKINSLKQLTWLNLSQNDINKIPATMGDLKSLTYLNLNHNSSPKYKAHLEKFKSFRVYTPLDENEHYPYQSFFRYKKIQEFRNNSNFIYNGPPFKHKLFSMNGDTFDFTTLNSIYESIEREKIFEGSNLPSTFNNLINLQFLLLDENTKTDFPKLFLPSIRKISLHKNLFLSDKIYFKNSPLLNYIDFSYSKIDQLTIINCPKVCQIFLNDCNHLTKIKLSNVTALEELELYNTKISKFADNFFQNMHSLFKVYISYFRPDSMSKVERKDKQGEGEGDKKKKNEEINNKKRCKFKSSNRRKKKRKNKRKNDDNDNDDDDEDEDEDEDEDDDDDNDFYEDDDFTQEKKITKIPSSLFIGKKYLKSIIFENHLIKSLNGIEQLQNLEFINFSNNQITAIPKFHPNNRIKKINLDNNRIQKIENFENLTSLKILTLANNMINKISTQIKFLKRLRYLNLSNNLISDIDLETLESLNQFNPSTIINLSKNLIDYNKFHF</sequence>
<evidence type="ECO:0000256" key="9">
    <source>
        <dbReference type="ARBA" id="ARBA00023180"/>
    </source>
</evidence>
<evidence type="ECO:0000256" key="4">
    <source>
        <dbReference type="ARBA" id="ARBA00022729"/>
    </source>
</evidence>
<feature type="compositionally biased region" description="Acidic residues" evidence="10">
    <location>
        <begin position="872"/>
        <end position="898"/>
    </location>
</feature>
<dbReference type="InterPro" id="IPR001611">
    <property type="entry name" value="Leu-rich_rpt"/>
</dbReference>
<evidence type="ECO:0000256" key="5">
    <source>
        <dbReference type="ARBA" id="ARBA00022737"/>
    </source>
</evidence>
<gene>
    <name evidence="12" type="ORF">M0812_03289</name>
</gene>
<dbReference type="PROSITE" id="PS51450">
    <property type="entry name" value="LRR"/>
    <property type="match status" value="5"/>
</dbReference>
<feature type="region of interest" description="Disordered" evidence="10">
    <location>
        <begin position="113"/>
        <end position="199"/>
    </location>
</feature>
<dbReference type="Pfam" id="PF23598">
    <property type="entry name" value="LRR_14"/>
    <property type="match status" value="2"/>
</dbReference>
<comment type="caution">
    <text evidence="12">The sequence shown here is derived from an EMBL/GenBank/DDBJ whole genome shotgun (WGS) entry which is preliminary data.</text>
</comment>
<evidence type="ECO:0000256" key="6">
    <source>
        <dbReference type="ARBA" id="ARBA00022989"/>
    </source>
</evidence>
<name>A0AAV8AI14_9EUKA</name>
<dbReference type="PANTHER" id="PTHR27000">
    <property type="entry name" value="LEUCINE-RICH REPEAT RECEPTOR-LIKE PROTEIN KINASE FAMILY PROTEIN-RELATED"/>
    <property type="match status" value="1"/>
</dbReference>
<dbReference type="Pfam" id="PF13855">
    <property type="entry name" value="LRR_8"/>
    <property type="match status" value="1"/>
</dbReference>
<feature type="compositionally biased region" description="Basic and acidic residues" evidence="10">
    <location>
        <begin position="824"/>
        <end position="847"/>
    </location>
</feature>
<accession>A0AAV8AI14</accession>
<organism evidence="12 13">
    <name type="scientific">Anaeramoeba flamelloides</name>
    <dbReference type="NCBI Taxonomy" id="1746091"/>
    <lineage>
        <taxon>Eukaryota</taxon>
        <taxon>Metamonada</taxon>
        <taxon>Anaeramoebidae</taxon>
        <taxon>Anaeramoeba</taxon>
    </lineage>
</organism>
<evidence type="ECO:0000256" key="7">
    <source>
        <dbReference type="ARBA" id="ARBA00023136"/>
    </source>
</evidence>
<evidence type="ECO:0000256" key="2">
    <source>
        <dbReference type="ARBA" id="ARBA00022614"/>
    </source>
</evidence>
<dbReference type="GO" id="GO:0016020">
    <property type="term" value="C:membrane"/>
    <property type="evidence" value="ECO:0007669"/>
    <property type="project" value="UniProtKB-SubCell"/>
</dbReference>
<keyword evidence="6" id="KW-1133">Transmembrane helix</keyword>
<keyword evidence="5" id="KW-0677">Repeat</keyword>
<keyword evidence="2" id="KW-0433">Leucine-rich repeat</keyword>
<dbReference type="SUPFAM" id="SSF52058">
    <property type="entry name" value="L domain-like"/>
    <property type="match status" value="3"/>
</dbReference>
<dbReference type="PANTHER" id="PTHR27000:SF642">
    <property type="entry name" value="INACTIVE LEUCINE-RICH REPEAT RECEPTOR KINASE XIAO-RELATED"/>
    <property type="match status" value="1"/>
</dbReference>
<dbReference type="InterPro" id="IPR001810">
    <property type="entry name" value="F-box_dom"/>
</dbReference>
<dbReference type="SMART" id="SM00365">
    <property type="entry name" value="LRR_SD22"/>
    <property type="match status" value="4"/>
</dbReference>
<feature type="compositionally biased region" description="Basic residues" evidence="10">
    <location>
        <begin position="182"/>
        <end position="191"/>
    </location>
</feature>
<dbReference type="EMBL" id="JANTQA010000008">
    <property type="protein sequence ID" value="KAJ3451540.1"/>
    <property type="molecule type" value="Genomic_DNA"/>
</dbReference>